<reference evidence="1" key="1">
    <citation type="journal article" date="2021" name="Antonie Van Leeuwenhoek">
        <title>Draft genome and description of Waterburya agarophytonicola gen. nov. sp. nov. (Pleurocapsales, Cyanobacteria): a seaweed symbiont.</title>
        <authorList>
            <person name="Bonthond G."/>
            <person name="Shalygin S."/>
            <person name="Bayer T."/>
            <person name="Weinberger F."/>
        </authorList>
    </citation>
    <scope>NUCLEOTIDE SEQUENCE</scope>
    <source>
        <strain evidence="1">KI4</strain>
    </source>
</reference>
<proteinExistence type="predicted"/>
<protein>
    <submittedName>
        <fullName evidence="1">Uncharacterized protein</fullName>
    </submittedName>
</protein>
<evidence type="ECO:0000313" key="2">
    <source>
        <dbReference type="Proteomes" id="UP000729733"/>
    </source>
</evidence>
<sequence>MNFKSVAAEFLKLGKYKTQEMSVSTTAQKHKNSQFSFKLYGLVTSLLLGSVAGINWAIDPLWYSHGNILTGKNFTFNERITKTNLFLRTKDKVNYDCIILGSSRVTALRTSNFKEEKCFNYALKGGEIPDFVNYAESLKNEGVNPKTVYIGVDGLNFVEKERKSQEPVTLDTLTTKSPLQAYLSADVLLFSVMTLLGISPDPGNYYDRDFEPVDFSAPPVYTPRFYKPQPPQKCDLSSVETFKSLRSIFPNAKFIGYVPPRSAWSMINDTYARELMDCDLLGFHELAQSYDVMYDFSAPSNITKNPNNTFDGSHYSVIVNNQIADILQGKDPEEFGIRVDQYNFEEYRNLYRQKLKNFLAENERLDLWQESPEILVNMVEKK</sequence>
<dbReference type="Proteomes" id="UP000729733">
    <property type="component" value="Unassembled WGS sequence"/>
</dbReference>
<comment type="caution">
    <text evidence="1">The sequence shown here is derived from an EMBL/GenBank/DDBJ whole genome shotgun (WGS) entry which is preliminary data.</text>
</comment>
<evidence type="ECO:0000313" key="1">
    <source>
        <dbReference type="EMBL" id="MCC0177339.1"/>
    </source>
</evidence>
<gene>
    <name evidence="1" type="ORF">I4641_10160</name>
</gene>
<dbReference type="AlphaFoldDB" id="A0A964BQB2"/>
<organism evidence="1 2">
    <name type="scientific">Waterburya agarophytonicola KI4</name>
    <dbReference type="NCBI Taxonomy" id="2874699"/>
    <lineage>
        <taxon>Bacteria</taxon>
        <taxon>Bacillati</taxon>
        <taxon>Cyanobacteriota</taxon>
        <taxon>Cyanophyceae</taxon>
        <taxon>Pleurocapsales</taxon>
        <taxon>Hyellaceae</taxon>
        <taxon>Waterburya</taxon>
        <taxon>Waterburya agarophytonicola</taxon>
    </lineage>
</organism>
<dbReference type="EMBL" id="JADWDC010000020">
    <property type="protein sequence ID" value="MCC0177339.1"/>
    <property type="molecule type" value="Genomic_DNA"/>
</dbReference>
<keyword evidence="2" id="KW-1185">Reference proteome</keyword>
<accession>A0A964BQB2</accession>
<name>A0A964BQB2_9CYAN</name>
<dbReference type="RefSeq" id="WP_229640402.1">
    <property type="nucleotide sequence ID" value="NZ_JADWDC010000020.1"/>
</dbReference>